<protein>
    <submittedName>
        <fullName evidence="10">LpqC</fullName>
    </submittedName>
    <submittedName>
        <fullName evidence="11">Poly(3-hydroxybutyrate) depolymerase</fullName>
    </submittedName>
</protein>
<dbReference type="EMBL" id="QUMU01000011">
    <property type="protein sequence ID" value="REG26655.1"/>
    <property type="molecule type" value="Genomic_DNA"/>
</dbReference>
<dbReference type="GO" id="GO:0045493">
    <property type="term" value="P:xylan catabolic process"/>
    <property type="evidence" value="ECO:0007669"/>
    <property type="project" value="UniProtKB-KW"/>
</dbReference>
<proteinExistence type="predicted"/>
<evidence type="ECO:0000256" key="5">
    <source>
        <dbReference type="ARBA" id="ARBA00022801"/>
    </source>
</evidence>
<dbReference type="Gene3D" id="3.40.50.1820">
    <property type="entry name" value="alpha/beta hydrolase"/>
    <property type="match status" value="1"/>
</dbReference>
<dbReference type="RefSeq" id="WP_047860325.1">
    <property type="nucleotide sequence ID" value="NZ_CP011509.1"/>
</dbReference>
<dbReference type="PANTHER" id="PTHR38050">
    <property type="match status" value="1"/>
</dbReference>
<dbReference type="Proteomes" id="UP000256345">
    <property type="component" value="Unassembled WGS sequence"/>
</dbReference>
<keyword evidence="7" id="KW-0624">Polysaccharide degradation</keyword>
<comment type="subcellular location">
    <subcellularLocation>
        <location evidence="1">Secreted</location>
    </subcellularLocation>
</comment>
<dbReference type="GO" id="GO:0005576">
    <property type="term" value="C:extracellular region"/>
    <property type="evidence" value="ECO:0007669"/>
    <property type="project" value="UniProtKB-SubCell"/>
</dbReference>
<evidence type="ECO:0000256" key="3">
    <source>
        <dbReference type="ARBA" id="ARBA00022651"/>
    </source>
</evidence>
<keyword evidence="5" id="KW-0378">Hydrolase</keyword>
<dbReference type="Proteomes" id="UP000035579">
    <property type="component" value="Chromosome"/>
</dbReference>
<reference evidence="10 12" key="1">
    <citation type="submission" date="2015-05" db="EMBL/GenBank/DDBJ databases">
        <title>Genome assembly of Archangium gephyra DSM 2261.</title>
        <authorList>
            <person name="Sharma G."/>
            <person name="Subramanian S."/>
        </authorList>
    </citation>
    <scope>NUCLEOTIDE SEQUENCE [LARGE SCALE GENOMIC DNA]</scope>
    <source>
        <strain evidence="10 12">DSM 2261</strain>
    </source>
</reference>
<evidence type="ECO:0000256" key="4">
    <source>
        <dbReference type="ARBA" id="ARBA00022729"/>
    </source>
</evidence>
<accession>A0AAC8TIF1</accession>
<dbReference type="PROSITE" id="PS51257">
    <property type="entry name" value="PROKAR_LIPOPROTEIN"/>
    <property type="match status" value="1"/>
</dbReference>
<feature type="region of interest" description="Disordered" evidence="8">
    <location>
        <begin position="24"/>
        <end position="57"/>
    </location>
</feature>
<name>A0AAC8TIF1_9BACT</name>
<gene>
    <name evidence="10" type="ORF">AA314_08873</name>
    <name evidence="11" type="ORF">ATI61_111205</name>
</gene>
<evidence type="ECO:0000256" key="8">
    <source>
        <dbReference type="SAM" id="MobiDB-lite"/>
    </source>
</evidence>
<dbReference type="InterPro" id="IPR029058">
    <property type="entry name" value="AB_hydrolase_fold"/>
</dbReference>
<feature type="chain" id="PRO_5042171617" evidence="9">
    <location>
        <begin position="28"/>
        <end position="352"/>
    </location>
</feature>
<evidence type="ECO:0000313" key="13">
    <source>
        <dbReference type="Proteomes" id="UP000256345"/>
    </source>
</evidence>
<keyword evidence="13" id="KW-1185">Reference proteome</keyword>
<dbReference type="PANTHER" id="PTHR38050:SF2">
    <property type="entry name" value="FERULOYL ESTERASE C-RELATED"/>
    <property type="match status" value="1"/>
</dbReference>
<dbReference type="EMBL" id="CP011509">
    <property type="protein sequence ID" value="AKJ07247.1"/>
    <property type="molecule type" value="Genomic_DNA"/>
</dbReference>
<feature type="signal peptide" evidence="9">
    <location>
        <begin position="1"/>
        <end position="27"/>
    </location>
</feature>
<evidence type="ECO:0000313" key="10">
    <source>
        <dbReference type="EMBL" id="AKJ07247.1"/>
    </source>
</evidence>
<keyword evidence="3" id="KW-0858">Xylan degradation</keyword>
<dbReference type="GO" id="GO:0030600">
    <property type="term" value="F:feruloyl esterase activity"/>
    <property type="evidence" value="ECO:0007669"/>
    <property type="project" value="InterPro"/>
</dbReference>
<evidence type="ECO:0000256" key="9">
    <source>
        <dbReference type="SAM" id="SignalP"/>
    </source>
</evidence>
<dbReference type="KEGG" id="age:AA314_08873"/>
<organism evidence="10 12">
    <name type="scientific">Archangium gephyra</name>
    <dbReference type="NCBI Taxonomy" id="48"/>
    <lineage>
        <taxon>Bacteria</taxon>
        <taxon>Pseudomonadati</taxon>
        <taxon>Myxococcota</taxon>
        <taxon>Myxococcia</taxon>
        <taxon>Myxococcales</taxon>
        <taxon>Cystobacterineae</taxon>
        <taxon>Archangiaceae</taxon>
        <taxon>Archangium</taxon>
    </lineage>
</organism>
<evidence type="ECO:0000256" key="6">
    <source>
        <dbReference type="ARBA" id="ARBA00023277"/>
    </source>
</evidence>
<evidence type="ECO:0000256" key="2">
    <source>
        <dbReference type="ARBA" id="ARBA00022525"/>
    </source>
</evidence>
<dbReference type="SUPFAM" id="SSF53474">
    <property type="entry name" value="alpha/beta-Hydrolases"/>
    <property type="match status" value="1"/>
</dbReference>
<feature type="compositionally biased region" description="Pro residues" evidence="8">
    <location>
        <begin position="30"/>
        <end position="51"/>
    </location>
</feature>
<evidence type="ECO:0000256" key="7">
    <source>
        <dbReference type="ARBA" id="ARBA00023326"/>
    </source>
</evidence>
<evidence type="ECO:0000313" key="12">
    <source>
        <dbReference type="Proteomes" id="UP000035579"/>
    </source>
</evidence>
<keyword evidence="6" id="KW-0119">Carbohydrate metabolism</keyword>
<dbReference type="AlphaFoldDB" id="A0AAC8TIF1"/>
<evidence type="ECO:0000256" key="1">
    <source>
        <dbReference type="ARBA" id="ARBA00004613"/>
    </source>
</evidence>
<evidence type="ECO:0000313" key="11">
    <source>
        <dbReference type="EMBL" id="REG26655.1"/>
    </source>
</evidence>
<keyword evidence="2" id="KW-0964">Secreted</keyword>
<dbReference type="InterPro" id="IPR043595">
    <property type="entry name" value="FaeB/C/D"/>
</dbReference>
<sequence>MTTRPSLLNILGAAALLFTAACPGRTAGPEPEPPPQAPDYGPPAAPAPAPLPERASCSGLTVGPGTYNWSLTHEGRTRFFHVLIPQNYDASRPTPAVLSFHGYGSNEQEQEDLSQLSEQAEARGFIAVYPRGLNQNELAGTNDPQSANTRSWNAGICCGPAQFATPRVDDVAFVDAMLADLDTRVCLDTKRIYATGLSNGGFFSYRLACERAGQIAAIAPIAGMAGFEPCAPVRPVSVMHFHGTDDQVIRYEGGTIPFLGGPYRSAQDSVARWANLNVCLASAIPTYDRGDSTCSTLTNCNQGTAVTLCTVQGGGHTWPGGLIPPEAGLGNTTQDLDATEQMWLFFQAHPRP</sequence>
<keyword evidence="4 9" id="KW-0732">Signal</keyword>
<reference evidence="11 13" key="2">
    <citation type="submission" date="2018-08" db="EMBL/GenBank/DDBJ databases">
        <title>Genomic Encyclopedia of Archaeal and Bacterial Type Strains, Phase II (KMG-II): from individual species to whole genera.</title>
        <authorList>
            <person name="Goeker M."/>
        </authorList>
    </citation>
    <scope>NUCLEOTIDE SEQUENCE [LARGE SCALE GENOMIC DNA]</scope>
    <source>
        <strain evidence="11 13">DSM 2261</strain>
    </source>
</reference>